<evidence type="ECO:0000313" key="2">
    <source>
        <dbReference type="Proteomes" id="UP001258017"/>
    </source>
</evidence>
<accession>A0AAD9R966</accession>
<gene>
    <name evidence="1" type="ORF">KPH14_013090</name>
</gene>
<name>A0AAD9R966_9HYME</name>
<protein>
    <submittedName>
        <fullName evidence="1">Uncharacterized protein</fullName>
    </submittedName>
</protein>
<dbReference type="AlphaFoldDB" id="A0AAD9R966"/>
<organism evidence="1 2">
    <name type="scientific">Odynerus spinipes</name>
    <dbReference type="NCBI Taxonomy" id="1348599"/>
    <lineage>
        <taxon>Eukaryota</taxon>
        <taxon>Metazoa</taxon>
        <taxon>Ecdysozoa</taxon>
        <taxon>Arthropoda</taxon>
        <taxon>Hexapoda</taxon>
        <taxon>Insecta</taxon>
        <taxon>Pterygota</taxon>
        <taxon>Neoptera</taxon>
        <taxon>Endopterygota</taxon>
        <taxon>Hymenoptera</taxon>
        <taxon>Apocrita</taxon>
        <taxon>Aculeata</taxon>
        <taxon>Vespoidea</taxon>
        <taxon>Vespidae</taxon>
        <taxon>Eumeninae</taxon>
        <taxon>Odynerus</taxon>
    </lineage>
</organism>
<dbReference type="Proteomes" id="UP001258017">
    <property type="component" value="Unassembled WGS sequence"/>
</dbReference>
<evidence type="ECO:0000313" key="1">
    <source>
        <dbReference type="EMBL" id="KAK2574791.1"/>
    </source>
</evidence>
<reference evidence="1" key="2">
    <citation type="journal article" date="2023" name="Commun. Biol.">
        <title>Intrasexual cuticular hydrocarbon dimorphism in a wasp sheds light on hydrocarbon biosynthesis genes in Hymenoptera.</title>
        <authorList>
            <person name="Moris V.C."/>
            <person name="Podsiadlowski L."/>
            <person name="Martin S."/>
            <person name="Oeyen J.P."/>
            <person name="Donath A."/>
            <person name="Petersen M."/>
            <person name="Wilbrandt J."/>
            <person name="Misof B."/>
            <person name="Liedtke D."/>
            <person name="Thamm M."/>
            <person name="Scheiner R."/>
            <person name="Schmitt T."/>
            <person name="Niehuis O."/>
        </authorList>
    </citation>
    <scope>NUCLEOTIDE SEQUENCE</scope>
    <source>
        <strain evidence="1">GBR_01_08_01A</strain>
    </source>
</reference>
<comment type="caution">
    <text evidence="1">The sequence shown here is derived from an EMBL/GenBank/DDBJ whole genome shotgun (WGS) entry which is preliminary data.</text>
</comment>
<proteinExistence type="predicted"/>
<dbReference type="EMBL" id="JAIFRP010004891">
    <property type="protein sequence ID" value="KAK2574791.1"/>
    <property type="molecule type" value="Genomic_DNA"/>
</dbReference>
<keyword evidence="2" id="KW-1185">Reference proteome</keyword>
<sequence length="221" mass="25993">MGLKDYRINLDSVDQSGVYLTLGSLGSFDPVFFNRTFTLSFEVPPYGQSLPNRVVTNIDNPWSIDADKLSMTFRRFIDTVQMPNVNDLRYRYYHNFGHSLGFGHFRGFYERQMANLAKDHDEADSYKETRYRSSRYRGRTALLRRRPTVANSATLTRSVMFADTKNQTHASNFLTRLDERLLPVILRNHEKIMESFRDRLLNHEIPERVYGLYELLRYVSP</sequence>
<reference evidence="1" key="1">
    <citation type="submission" date="2021-08" db="EMBL/GenBank/DDBJ databases">
        <authorList>
            <person name="Misof B."/>
            <person name="Oliver O."/>
            <person name="Podsiadlowski L."/>
            <person name="Donath A."/>
            <person name="Peters R."/>
            <person name="Mayer C."/>
            <person name="Rust J."/>
            <person name="Gunkel S."/>
            <person name="Lesny P."/>
            <person name="Martin S."/>
            <person name="Oeyen J.P."/>
            <person name="Petersen M."/>
            <person name="Panagiotis P."/>
            <person name="Wilbrandt J."/>
            <person name="Tanja T."/>
        </authorList>
    </citation>
    <scope>NUCLEOTIDE SEQUENCE</scope>
    <source>
        <strain evidence="1">GBR_01_08_01A</strain>
        <tissue evidence="1">Thorax + abdomen</tissue>
    </source>
</reference>